<feature type="compositionally biased region" description="Basic and acidic residues" evidence="1">
    <location>
        <begin position="55"/>
        <end position="65"/>
    </location>
</feature>
<organism evidence="2 3">
    <name type="scientific">Tupaia chinensis</name>
    <name type="common">Chinese tree shrew</name>
    <name type="synonym">Tupaia belangeri chinensis</name>
    <dbReference type="NCBI Taxonomy" id="246437"/>
    <lineage>
        <taxon>Eukaryota</taxon>
        <taxon>Metazoa</taxon>
        <taxon>Chordata</taxon>
        <taxon>Craniata</taxon>
        <taxon>Vertebrata</taxon>
        <taxon>Euteleostomi</taxon>
        <taxon>Mammalia</taxon>
        <taxon>Eutheria</taxon>
        <taxon>Euarchontoglires</taxon>
        <taxon>Scandentia</taxon>
        <taxon>Tupaiidae</taxon>
        <taxon>Tupaia</taxon>
    </lineage>
</organism>
<reference evidence="3" key="1">
    <citation type="submission" date="2012-07" db="EMBL/GenBank/DDBJ databases">
        <title>Genome of the Chinese tree shrew, a rising model animal genetically related to primates.</title>
        <authorList>
            <person name="Zhang G."/>
            <person name="Fan Y."/>
            <person name="Yao Y."/>
            <person name="Huang Z."/>
        </authorList>
    </citation>
    <scope>NUCLEOTIDE SEQUENCE [LARGE SCALE GENOMIC DNA]</scope>
</reference>
<gene>
    <name evidence="2" type="ORF">TREES_T100015851</name>
</gene>
<protein>
    <submittedName>
        <fullName evidence="2">Uncharacterized protein</fullName>
    </submittedName>
</protein>
<dbReference type="InParanoid" id="L9L231"/>
<evidence type="ECO:0000313" key="2">
    <source>
        <dbReference type="EMBL" id="ELW68988.1"/>
    </source>
</evidence>
<feature type="region of interest" description="Disordered" evidence="1">
    <location>
        <begin position="55"/>
        <end position="80"/>
    </location>
</feature>
<evidence type="ECO:0000256" key="1">
    <source>
        <dbReference type="SAM" id="MobiDB-lite"/>
    </source>
</evidence>
<evidence type="ECO:0000313" key="3">
    <source>
        <dbReference type="Proteomes" id="UP000011518"/>
    </source>
</evidence>
<dbReference type="EMBL" id="KB320555">
    <property type="protein sequence ID" value="ELW68988.1"/>
    <property type="molecule type" value="Genomic_DNA"/>
</dbReference>
<proteinExistence type="predicted"/>
<accession>L9L231</accession>
<reference evidence="3" key="2">
    <citation type="journal article" date="2013" name="Nat. Commun.">
        <title>Genome of the Chinese tree shrew.</title>
        <authorList>
            <person name="Fan Y."/>
            <person name="Huang Z.Y."/>
            <person name="Cao C.C."/>
            <person name="Chen C.S."/>
            <person name="Chen Y.X."/>
            <person name="Fan D.D."/>
            <person name="He J."/>
            <person name="Hou H.L."/>
            <person name="Hu L."/>
            <person name="Hu X.T."/>
            <person name="Jiang X.T."/>
            <person name="Lai R."/>
            <person name="Lang Y.S."/>
            <person name="Liang B."/>
            <person name="Liao S.G."/>
            <person name="Mu D."/>
            <person name="Ma Y.Y."/>
            <person name="Niu Y.Y."/>
            <person name="Sun X.Q."/>
            <person name="Xia J.Q."/>
            <person name="Xiao J."/>
            <person name="Xiong Z.Q."/>
            <person name="Xu L."/>
            <person name="Yang L."/>
            <person name="Zhang Y."/>
            <person name="Zhao W."/>
            <person name="Zhao X.D."/>
            <person name="Zheng Y.T."/>
            <person name="Zhou J.M."/>
            <person name="Zhu Y.B."/>
            <person name="Zhang G.J."/>
            <person name="Wang J."/>
            <person name="Yao Y.G."/>
        </authorList>
    </citation>
    <scope>NUCLEOTIDE SEQUENCE [LARGE SCALE GENOMIC DNA]</scope>
</reference>
<name>L9L231_TUPCH</name>
<keyword evidence="3" id="KW-1185">Reference proteome</keyword>
<dbReference type="Proteomes" id="UP000011518">
    <property type="component" value="Unassembled WGS sequence"/>
</dbReference>
<sequence length="128" mass="14349">MTQHKCRFLVHYHRTQLLHSPGDMHWLCSVPGIQYSSGQDGGSFWCHTEQAPKDATTKARRDADVRGIGAPNAATEPRKYSTRKLTLRSALLSNEKELSCSQSPGKENETNVNCQLPKPFEHCLKVPC</sequence>
<dbReference type="AlphaFoldDB" id="L9L231"/>